<feature type="transmembrane region" description="Helical" evidence="1">
    <location>
        <begin position="28"/>
        <end position="48"/>
    </location>
</feature>
<sequence>MEYIVGFLFFIITHQIFSDYTMHKTNGWITFISTSVLMMIAFGITDFIDKRMKKDKK</sequence>
<reference evidence="2 3" key="1">
    <citation type="journal article" date="2020" name="Int. J. Med. Microbiol.">
        <title>Discovery of Paenibacillus larvae ERIC V: Phenotypic and genomic comparison to genotypes ERIC I-IV reveal different inventories of virulence factors which correlate with epidemiological prevalences of American Foulbrood.</title>
        <authorList>
            <person name="Beims H."/>
            <person name="Bunk B."/>
            <person name="Erler S."/>
            <person name="Mohr K.I."/>
            <person name="Sproer C."/>
            <person name="Pradella S."/>
            <person name="Gunther G."/>
            <person name="Rohde M."/>
            <person name="von der Ohe W."/>
            <person name="Steinert M."/>
        </authorList>
    </citation>
    <scope>NUCLEOTIDE SEQUENCE [LARGE SCALE GENOMIC DNA]</scope>
    <source>
        <strain evidence="2">Eric_V</strain>
    </source>
</reference>
<dbReference type="Proteomes" id="UP000464330">
    <property type="component" value="Chromosome"/>
</dbReference>
<accession>A0A6C0QMG1</accession>
<organism evidence="2 3">
    <name type="scientific">Paenibacillus larvae subsp. larvae</name>
    <dbReference type="NCBI Taxonomy" id="147375"/>
    <lineage>
        <taxon>Bacteria</taxon>
        <taxon>Bacillati</taxon>
        <taxon>Bacillota</taxon>
        <taxon>Bacilli</taxon>
        <taxon>Bacillales</taxon>
        <taxon>Paenibacillaceae</taxon>
        <taxon>Paenibacillus</taxon>
    </lineage>
</organism>
<evidence type="ECO:0000256" key="1">
    <source>
        <dbReference type="SAM" id="Phobius"/>
    </source>
</evidence>
<gene>
    <name evidence="2" type="ORF">ERICV_00199</name>
</gene>
<name>A0A6C0QMG1_9BACL</name>
<dbReference type="EMBL" id="CP019717">
    <property type="protein sequence ID" value="QHZ49426.1"/>
    <property type="molecule type" value="Genomic_DNA"/>
</dbReference>
<keyword evidence="1" id="KW-1133">Transmembrane helix</keyword>
<evidence type="ECO:0000313" key="2">
    <source>
        <dbReference type="EMBL" id="QHZ49426.1"/>
    </source>
</evidence>
<keyword evidence="1" id="KW-0812">Transmembrane</keyword>
<protein>
    <submittedName>
        <fullName evidence="2">Uncharacterized protein</fullName>
    </submittedName>
</protein>
<evidence type="ECO:0000313" key="3">
    <source>
        <dbReference type="Proteomes" id="UP000464330"/>
    </source>
</evidence>
<proteinExistence type="predicted"/>
<keyword evidence="1" id="KW-0472">Membrane</keyword>
<dbReference type="AlphaFoldDB" id="A0A6C0QMG1"/>